<feature type="compositionally biased region" description="Low complexity" evidence="3">
    <location>
        <begin position="26"/>
        <end position="42"/>
    </location>
</feature>
<sequence length="292" mass="31491">MAVLNSSRAYPRSQARHAVHLRADPSSASASTLTATATPTAESSHHDDHELTPATKALAVLVVIFGLLVIGVVAWRIGVWRRRKVRARTGAASRTINIASMRKTFRKAVPLYFNDTPSTPGLEKGGMDTSREVNVLLPGKHTASMKTVKTFVQMPSPPPTYQVSGNATSGQVPPPISIPITARPPGIDSLSKEHSHSQSPIVPTPRTASFGPEGKSRPSTMSSKISNGLQPPADLPRIVTVLNTFVPSLSDELSIRLGETLRMLEEYEDGWCLVQRISAPDEKGVIPQFCVH</sequence>
<evidence type="ECO:0000259" key="5">
    <source>
        <dbReference type="PROSITE" id="PS50002"/>
    </source>
</evidence>
<dbReference type="InParanoid" id="A0A401H701"/>
<feature type="transmembrane region" description="Helical" evidence="4">
    <location>
        <begin position="57"/>
        <end position="78"/>
    </location>
</feature>
<feature type="compositionally biased region" description="Polar residues" evidence="3">
    <location>
        <begin position="217"/>
        <end position="229"/>
    </location>
</feature>
<dbReference type="InterPro" id="IPR035521">
    <property type="entry name" value="Fus1_SH3"/>
</dbReference>
<proteinExistence type="predicted"/>
<organism evidence="6 7">
    <name type="scientific">Sparassis crispa</name>
    <dbReference type="NCBI Taxonomy" id="139825"/>
    <lineage>
        <taxon>Eukaryota</taxon>
        <taxon>Fungi</taxon>
        <taxon>Dikarya</taxon>
        <taxon>Basidiomycota</taxon>
        <taxon>Agaricomycotina</taxon>
        <taxon>Agaricomycetes</taxon>
        <taxon>Polyporales</taxon>
        <taxon>Sparassidaceae</taxon>
        <taxon>Sparassis</taxon>
    </lineage>
</organism>
<evidence type="ECO:0000256" key="2">
    <source>
        <dbReference type="PROSITE-ProRule" id="PRU00192"/>
    </source>
</evidence>
<feature type="region of interest" description="Disordered" evidence="3">
    <location>
        <begin position="185"/>
        <end position="230"/>
    </location>
</feature>
<protein>
    <recommendedName>
        <fullName evidence="5">SH3 domain-containing protein</fullName>
    </recommendedName>
</protein>
<dbReference type="SUPFAM" id="SSF50044">
    <property type="entry name" value="SH3-domain"/>
    <property type="match status" value="1"/>
</dbReference>
<gene>
    <name evidence="6" type="ORF">SCP_1900100</name>
</gene>
<evidence type="ECO:0000256" key="1">
    <source>
        <dbReference type="ARBA" id="ARBA00022443"/>
    </source>
</evidence>
<keyword evidence="7" id="KW-1185">Reference proteome</keyword>
<reference evidence="6 7" key="1">
    <citation type="journal article" date="2018" name="Sci. Rep.">
        <title>Genome sequence of the cauliflower mushroom Sparassis crispa (Hanabiratake) and its association with beneficial usage.</title>
        <authorList>
            <person name="Kiyama R."/>
            <person name="Furutani Y."/>
            <person name="Kawaguchi K."/>
            <person name="Nakanishi T."/>
        </authorList>
    </citation>
    <scope>NUCLEOTIDE SEQUENCE [LARGE SCALE GENOMIC DNA]</scope>
</reference>
<keyword evidence="1 2" id="KW-0728">SH3 domain</keyword>
<evidence type="ECO:0000313" key="6">
    <source>
        <dbReference type="EMBL" id="GBE90161.1"/>
    </source>
</evidence>
<dbReference type="AlphaFoldDB" id="A0A401H701"/>
<evidence type="ECO:0000256" key="4">
    <source>
        <dbReference type="SAM" id="Phobius"/>
    </source>
</evidence>
<evidence type="ECO:0000256" key="3">
    <source>
        <dbReference type="SAM" id="MobiDB-lite"/>
    </source>
</evidence>
<dbReference type="GeneID" id="38787078"/>
<feature type="region of interest" description="Disordered" evidence="3">
    <location>
        <begin position="1"/>
        <end position="49"/>
    </location>
</feature>
<name>A0A401H701_9APHY</name>
<keyword evidence="4" id="KW-1133">Transmembrane helix</keyword>
<accession>A0A401H701</accession>
<dbReference type="Gene3D" id="2.30.30.40">
    <property type="entry name" value="SH3 Domains"/>
    <property type="match status" value="1"/>
</dbReference>
<keyword evidence="4" id="KW-0472">Membrane</keyword>
<evidence type="ECO:0000313" key="7">
    <source>
        <dbReference type="Proteomes" id="UP000287166"/>
    </source>
</evidence>
<dbReference type="EMBL" id="BFAD01000019">
    <property type="protein sequence ID" value="GBE90161.1"/>
    <property type="molecule type" value="Genomic_DNA"/>
</dbReference>
<dbReference type="Pfam" id="PF14604">
    <property type="entry name" value="SH3_9"/>
    <property type="match status" value="1"/>
</dbReference>
<dbReference type="Proteomes" id="UP000287166">
    <property type="component" value="Unassembled WGS sequence"/>
</dbReference>
<comment type="caution">
    <text evidence="6">The sequence shown here is derived from an EMBL/GenBank/DDBJ whole genome shotgun (WGS) entry which is preliminary data.</text>
</comment>
<dbReference type="CDD" id="cd11854">
    <property type="entry name" value="SH3_Fus1p"/>
    <property type="match status" value="1"/>
</dbReference>
<dbReference type="OrthoDB" id="5340910at2759"/>
<dbReference type="RefSeq" id="XP_027621074.1">
    <property type="nucleotide sequence ID" value="XM_027765273.1"/>
</dbReference>
<feature type="domain" description="SH3" evidence="5">
    <location>
        <begin position="234"/>
        <end position="292"/>
    </location>
</feature>
<dbReference type="InterPro" id="IPR001452">
    <property type="entry name" value="SH3_domain"/>
</dbReference>
<dbReference type="PROSITE" id="PS50002">
    <property type="entry name" value="SH3"/>
    <property type="match status" value="1"/>
</dbReference>
<dbReference type="STRING" id="139825.A0A401H701"/>
<keyword evidence="4" id="KW-0812">Transmembrane</keyword>
<dbReference type="InterPro" id="IPR036028">
    <property type="entry name" value="SH3-like_dom_sf"/>
</dbReference>